<feature type="domain" description="Secretion system C-terminal sorting" evidence="2">
    <location>
        <begin position="467"/>
        <end position="539"/>
    </location>
</feature>
<feature type="signal peptide" evidence="1">
    <location>
        <begin position="1"/>
        <end position="27"/>
    </location>
</feature>
<dbReference type="InterPro" id="IPR026444">
    <property type="entry name" value="Secre_tail"/>
</dbReference>
<keyword evidence="4" id="KW-1185">Reference proteome</keyword>
<gene>
    <name evidence="3" type="ORF">GCM10022407_23000</name>
</gene>
<dbReference type="NCBIfam" id="TIGR04183">
    <property type="entry name" value="Por_Secre_tail"/>
    <property type="match status" value="1"/>
</dbReference>
<evidence type="ECO:0000259" key="2">
    <source>
        <dbReference type="Pfam" id="PF18962"/>
    </source>
</evidence>
<evidence type="ECO:0000313" key="3">
    <source>
        <dbReference type="EMBL" id="GAA3977026.1"/>
    </source>
</evidence>
<dbReference type="EMBL" id="BAABDI010000014">
    <property type="protein sequence ID" value="GAA3977026.1"/>
    <property type="molecule type" value="Genomic_DNA"/>
</dbReference>
<dbReference type="Pfam" id="PF18962">
    <property type="entry name" value="Por_Secre_tail"/>
    <property type="match status" value="1"/>
</dbReference>
<comment type="caution">
    <text evidence="3">The sequence shown here is derived from an EMBL/GenBank/DDBJ whole genome shotgun (WGS) entry which is preliminary data.</text>
</comment>
<evidence type="ECO:0000256" key="1">
    <source>
        <dbReference type="SAM" id="SignalP"/>
    </source>
</evidence>
<name>A0ABP7Q6I5_9BACT</name>
<feature type="chain" id="PRO_5047087185" description="Secretion system C-terminal sorting domain-containing protein" evidence="1">
    <location>
        <begin position="28"/>
        <end position="541"/>
    </location>
</feature>
<organism evidence="3 4">
    <name type="scientific">Hymenobacter antarcticus</name>
    <dbReference type="NCBI Taxonomy" id="486270"/>
    <lineage>
        <taxon>Bacteria</taxon>
        <taxon>Pseudomonadati</taxon>
        <taxon>Bacteroidota</taxon>
        <taxon>Cytophagia</taxon>
        <taxon>Cytophagales</taxon>
        <taxon>Hymenobacteraceae</taxon>
        <taxon>Hymenobacter</taxon>
    </lineage>
</organism>
<dbReference type="RefSeq" id="WP_345124383.1">
    <property type="nucleotide sequence ID" value="NZ_BAABDI010000014.1"/>
</dbReference>
<evidence type="ECO:0000313" key="4">
    <source>
        <dbReference type="Proteomes" id="UP001501556"/>
    </source>
</evidence>
<keyword evidence="1" id="KW-0732">Signal</keyword>
<accession>A0ABP7Q6I5</accession>
<sequence length="541" mass="55902">MNRLSTAFLRGPRLLACALALLGPAYAGQAQTYNAGSALAYHGSLYHAGEFVNNPTGTFSNTGATITHAGAGLPTFRNDGSYVAIPDGSNQATDQFIGPAGAPGPQAIAGVAPPTFYNLALLNGAAQPFTVSNTAGINVTNLLTLGNGITTVTNTAANLTATPVRAIRITNPGPQASSLAGNTPSATTYVDGFLAKDGTAPFTYPLGATNSLGGNTTPVGANIYSPITVSSPRGTAIRYIAGATPTPTSRATQGGGLQLTNVSTHEYYPIGTIDVPAGATLTVPYGNFGPTAIGGPYVGDPGKLTIAAYNGTQWTNLSATPANAINTTAKTVTVTLPVALDPSYTALALASISPANPLPVELVSFTATLVGDDGLLRWRTASEKNSAYFEVQQSTDGRAAWQALGTVPAAGTSTAPRDYAYPDARISRYGAPLVYYRLRQVDLDGTTAFSPVVVLTPQPVVGLTLELWPNPTAAATQVRVTSAGAQPVEVEVYDATGRLLFRHTTEPRASLSLPSANWPNGAYLLRARQGPHTVTRRLVRE</sequence>
<reference evidence="4" key="1">
    <citation type="journal article" date="2019" name="Int. J. Syst. Evol. Microbiol.">
        <title>The Global Catalogue of Microorganisms (GCM) 10K type strain sequencing project: providing services to taxonomists for standard genome sequencing and annotation.</title>
        <authorList>
            <consortium name="The Broad Institute Genomics Platform"/>
            <consortium name="The Broad Institute Genome Sequencing Center for Infectious Disease"/>
            <person name="Wu L."/>
            <person name="Ma J."/>
        </authorList>
    </citation>
    <scope>NUCLEOTIDE SEQUENCE [LARGE SCALE GENOMIC DNA]</scope>
    <source>
        <strain evidence="4">JCM 17217</strain>
    </source>
</reference>
<proteinExistence type="predicted"/>
<dbReference type="Proteomes" id="UP001501556">
    <property type="component" value="Unassembled WGS sequence"/>
</dbReference>
<protein>
    <recommendedName>
        <fullName evidence="2">Secretion system C-terminal sorting domain-containing protein</fullName>
    </recommendedName>
</protein>